<dbReference type="Proteomes" id="UP001632038">
    <property type="component" value="Unassembled WGS sequence"/>
</dbReference>
<feature type="region of interest" description="Disordered" evidence="4">
    <location>
        <begin position="252"/>
        <end position="313"/>
    </location>
</feature>
<accession>A0ABD3EAG3</accession>
<sequence length="313" mass="33242">MLIKPETSGTNPPSAAVSTTSACGNCAIEERRLLHHVRHRGIFRRLCTSCVLRLHPQSLCPTCFQVYPPSPTNDAALTCFKCYSSSHSRCVEAAAGPTSPPNPYICPLCTHPNSPIFKLKPAKDLDPTNSGGDNCRVMDRDAARKLLAAAKIASASMNKAAAASKAEAERRAKEAAYTKKKAKESLEYVAHLVTKIRKKEIEGGGPGIQPVGCRNGIGANVLSGRPVNGSNQVLAALNAVGLKENGNVGLGADRVPMDVDENNEGGVSGEENVDISDDDVDLVRALEEQMQQDDGDEEENSHSGEQDANGAEI</sequence>
<dbReference type="InterPro" id="IPR011011">
    <property type="entry name" value="Znf_FYVE_PHD"/>
</dbReference>
<comment type="caution">
    <text evidence="5">The sequence shown here is derived from an EMBL/GenBank/DDBJ whole genome shotgun (WGS) entry which is preliminary data.</text>
</comment>
<dbReference type="PANTHER" id="PTHR34451:SF7">
    <property type="entry name" value="PHD FINGER FAMILY PROTEIN"/>
    <property type="match status" value="1"/>
</dbReference>
<feature type="compositionally biased region" description="Acidic residues" evidence="4">
    <location>
        <begin position="290"/>
        <end position="299"/>
    </location>
</feature>
<dbReference type="EMBL" id="JAVIJP010000006">
    <property type="protein sequence ID" value="KAL3651425.1"/>
    <property type="molecule type" value="Genomic_DNA"/>
</dbReference>
<keyword evidence="1" id="KW-0479">Metal-binding</keyword>
<dbReference type="AlphaFoldDB" id="A0ABD3EAG3"/>
<evidence type="ECO:0000256" key="1">
    <source>
        <dbReference type="ARBA" id="ARBA00022723"/>
    </source>
</evidence>
<evidence type="ECO:0000313" key="6">
    <source>
        <dbReference type="Proteomes" id="UP001632038"/>
    </source>
</evidence>
<feature type="compositionally biased region" description="Acidic residues" evidence="4">
    <location>
        <begin position="271"/>
        <end position="280"/>
    </location>
</feature>
<dbReference type="GO" id="GO:0008270">
    <property type="term" value="F:zinc ion binding"/>
    <property type="evidence" value="ECO:0007669"/>
    <property type="project" value="UniProtKB-KW"/>
</dbReference>
<gene>
    <name evidence="5" type="ORF">CASFOL_004427</name>
</gene>
<evidence type="ECO:0000256" key="4">
    <source>
        <dbReference type="SAM" id="MobiDB-lite"/>
    </source>
</evidence>
<name>A0ABD3EAG3_9LAMI</name>
<proteinExistence type="predicted"/>
<organism evidence="5 6">
    <name type="scientific">Castilleja foliolosa</name>
    <dbReference type="NCBI Taxonomy" id="1961234"/>
    <lineage>
        <taxon>Eukaryota</taxon>
        <taxon>Viridiplantae</taxon>
        <taxon>Streptophyta</taxon>
        <taxon>Embryophyta</taxon>
        <taxon>Tracheophyta</taxon>
        <taxon>Spermatophyta</taxon>
        <taxon>Magnoliopsida</taxon>
        <taxon>eudicotyledons</taxon>
        <taxon>Gunneridae</taxon>
        <taxon>Pentapetalae</taxon>
        <taxon>asterids</taxon>
        <taxon>lamiids</taxon>
        <taxon>Lamiales</taxon>
        <taxon>Orobanchaceae</taxon>
        <taxon>Pedicularideae</taxon>
        <taxon>Castillejinae</taxon>
        <taxon>Castilleja</taxon>
    </lineage>
</organism>
<dbReference type="CDD" id="cd15489">
    <property type="entry name" value="PHD_SF"/>
    <property type="match status" value="1"/>
</dbReference>
<dbReference type="PROSITE" id="PS51257">
    <property type="entry name" value="PROKAR_LIPOPROTEIN"/>
    <property type="match status" value="1"/>
</dbReference>
<dbReference type="PANTHER" id="PTHR34451">
    <property type="entry name" value="PHD FINGER FAMILY PROTEIN"/>
    <property type="match status" value="1"/>
</dbReference>
<evidence type="ECO:0000313" key="5">
    <source>
        <dbReference type="EMBL" id="KAL3651425.1"/>
    </source>
</evidence>
<keyword evidence="3" id="KW-0862">Zinc</keyword>
<reference evidence="6" key="1">
    <citation type="journal article" date="2024" name="IScience">
        <title>Strigolactones Initiate the Formation of Haustorium-like Structures in Castilleja.</title>
        <authorList>
            <person name="Buerger M."/>
            <person name="Peterson D."/>
            <person name="Chory J."/>
        </authorList>
    </citation>
    <scope>NUCLEOTIDE SEQUENCE [LARGE SCALE GENOMIC DNA]</scope>
</reference>
<dbReference type="SUPFAM" id="SSF57903">
    <property type="entry name" value="FYVE/PHD zinc finger"/>
    <property type="match status" value="1"/>
</dbReference>
<evidence type="ECO:0000256" key="3">
    <source>
        <dbReference type="ARBA" id="ARBA00022833"/>
    </source>
</evidence>
<protein>
    <submittedName>
        <fullName evidence="5">Uncharacterized protein</fullName>
    </submittedName>
</protein>
<keyword evidence="2" id="KW-0863">Zinc-finger</keyword>
<keyword evidence="6" id="KW-1185">Reference proteome</keyword>
<evidence type="ECO:0000256" key="2">
    <source>
        <dbReference type="ARBA" id="ARBA00022771"/>
    </source>
</evidence>